<evidence type="ECO:0000313" key="2">
    <source>
        <dbReference type="Ensembl" id="ENSAOWP00000002918.1"/>
    </source>
</evidence>
<reference evidence="2" key="2">
    <citation type="submission" date="2025-09" db="UniProtKB">
        <authorList>
            <consortium name="Ensembl"/>
        </authorList>
    </citation>
    <scope>IDENTIFICATION</scope>
</reference>
<feature type="region of interest" description="Disordered" evidence="1">
    <location>
        <begin position="29"/>
        <end position="59"/>
    </location>
</feature>
<evidence type="ECO:0000256" key="1">
    <source>
        <dbReference type="SAM" id="MobiDB-lite"/>
    </source>
</evidence>
<organism evidence="2 3">
    <name type="scientific">Apteryx owenii</name>
    <name type="common">Little spotted kiwi</name>
    <dbReference type="NCBI Taxonomy" id="8824"/>
    <lineage>
        <taxon>Eukaryota</taxon>
        <taxon>Metazoa</taxon>
        <taxon>Chordata</taxon>
        <taxon>Craniata</taxon>
        <taxon>Vertebrata</taxon>
        <taxon>Euteleostomi</taxon>
        <taxon>Archelosauria</taxon>
        <taxon>Archosauria</taxon>
        <taxon>Dinosauria</taxon>
        <taxon>Saurischia</taxon>
        <taxon>Theropoda</taxon>
        <taxon>Coelurosauria</taxon>
        <taxon>Aves</taxon>
        <taxon>Palaeognathae</taxon>
        <taxon>Apterygiformes</taxon>
        <taxon>Apterygidae</taxon>
        <taxon>Apteryx</taxon>
    </lineage>
</organism>
<dbReference type="Proteomes" id="UP000694424">
    <property type="component" value="Unplaced"/>
</dbReference>
<reference evidence="2" key="1">
    <citation type="submission" date="2025-08" db="UniProtKB">
        <authorList>
            <consortium name="Ensembl"/>
        </authorList>
    </citation>
    <scope>IDENTIFICATION</scope>
</reference>
<keyword evidence="3" id="KW-1185">Reference proteome</keyword>
<evidence type="ECO:0000313" key="3">
    <source>
        <dbReference type="Proteomes" id="UP000694424"/>
    </source>
</evidence>
<sequence length="143" mass="15545">WKKKKKENVESPLSVFDISDVLKQFSAQTASLPSAPKERTRSPTSPCLSQEGSGASSCTKACGCPRSDLFTGQAVERHTLCESGFQNKDPHGPRPGTFENHRCSSGKNLCVYTHSCTYEPELSQPLPVATDALQTLCNPNQTD</sequence>
<proteinExistence type="predicted"/>
<accession>A0A8B9NYV3</accession>
<dbReference type="Ensembl" id="ENSAOWT00000003346.1">
    <property type="protein sequence ID" value="ENSAOWP00000002918.1"/>
    <property type="gene ID" value="ENSAOWG00000002082.1"/>
</dbReference>
<protein>
    <submittedName>
        <fullName evidence="2">Uncharacterized protein</fullName>
    </submittedName>
</protein>
<feature type="compositionally biased region" description="Polar residues" evidence="1">
    <location>
        <begin position="42"/>
        <end position="59"/>
    </location>
</feature>
<dbReference type="AlphaFoldDB" id="A0A8B9NYV3"/>
<name>A0A8B9NYV3_APTOW</name>